<dbReference type="InterPro" id="IPR003591">
    <property type="entry name" value="Leu-rich_rpt_typical-subtyp"/>
</dbReference>
<dbReference type="PANTHER" id="PTHR48063:SF98">
    <property type="entry name" value="LRR RECEPTOR-LIKE SERINE_THREONINE-PROTEIN KINASE FLS2"/>
    <property type="match status" value="1"/>
</dbReference>
<dbReference type="AlphaFoldDB" id="A0A5D2AQN4"/>
<evidence type="ECO:0000256" key="10">
    <source>
        <dbReference type="ARBA" id="ARBA00023170"/>
    </source>
</evidence>
<feature type="domain" description="Leucine-rich repeat-containing N-terminal plant-type" evidence="12">
    <location>
        <begin position="54"/>
        <end position="92"/>
    </location>
</feature>
<gene>
    <name evidence="13" type="ORF">ES288_D11G317200v1</name>
</gene>
<evidence type="ECO:0000313" key="14">
    <source>
        <dbReference type="Proteomes" id="UP000323506"/>
    </source>
</evidence>
<keyword evidence="9" id="KW-0472">Membrane</keyword>
<keyword evidence="5" id="KW-0812">Transmembrane</keyword>
<proteinExistence type="inferred from homology"/>
<dbReference type="Pfam" id="PF00560">
    <property type="entry name" value="LRR_1"/>
    <property type="match status" value="6"/>
</dbReference>
<keyword evidence="4" id="KW-0433">Leucine-rich repeat</keyword>
<dbReference type="GO" id="GO:0005886">
    <property type="term" value="C:plasma membrane"/>
    <property type="evidence" value="ECO:0007669"/>
    <property type="project" value="UniProtKB-SubCell"/>
</dbReference>
<dbReference type="Proteomes" id="UP000323506">
    <property type="component" value="Chromosome D11"/>
</dbReference>
<evidence type="ECO:0000256" key="3">
    <source>
        <dbReference type="ARBA" id="ARBA00022475"/>
    </source>
</evidence>
<dbReference type="PANTHER" id="PTHR48063">
    <property type="entry name" value="LRR RECEPTOR-LIKE KINASE"/>
    <property type="match status" value="1"/>
</dbReference>
<evidence type="ECO:0000256" key="11">
    <source>
        <dbReference type="ARBA" id="ARBA00023180"/>
    </source>
</evidence>
<evidence type="ECO:0000256" key="8">
    <source>
        <dbReference type="ARBA" id="ARBA00022989"/>
    </source>
</evidence>
<evidence type="ECO:0000256" key="4">
    <source>
        <dbReference type="ARBA" id="ARBA00022614"/>
    </source>
</evidence>
<keyword evidence="10" id="KW-0675">Receptor</keyword>
<dbReference type="FunFam" id="3.80.10.10:FF:000095">
    <property type="entry name" value="LRR receptor-like serine/threonine-protein kinase GSO1"/>
    <property type="match status" value="1"/>
</dbReference>
<organism evidence="13 14">
    <name type="scientific">Gossypium darwinii</name>
    <name type="common">Darwin's cotton</name>
    <name type="synonym">Gossypium barbadense var. darwinii</name>
    <dbReference type="NCBI Taxonomy" id="34276"/>
    <lineage>
        <taxon>Eukaryota</taxon>
        <taxon>Viridiplantae</taxon>
        <taxon>Streptophyta</taxon>
        <taxon>Embryophyta</taxon>
        <taxon>Tracheophyta</taxon>
        <taxon>Spermatophyta</taxon>
        <taxon>Magnoliopsida</taxon>
        <taxon>eudicotyledons</taxon>
        <taxon>Gunneridae</taxon>
        <taxon>Pentapetalae</taxon>
        <taxon>rosids</taxon>
        <taxon>malvids</taxon>
        <taxon>Malvales</taxon>
        <taxon>Malvaceae</taxon>
        <taxon>Malvoideae</taxon>
        <taxon>Gossypium</taxon>
    </lineage>
</organism>
<dbReference type="Pfam" id="PF08263">
    <property type="entry name" value="LRRNT_2"/>
    <property type="match status" value="1"/>
</dbReference>
<dbReference type="SUPFAM" id="SSF52058">
    <property type="entry name" value="L domain-like"/>
    <property type="match status" value="1"/>
</dbReference>
<evidence type="ECO:0000256" key="7">
    <source>
        <dbReference type="ARBA" id="ARBA00022737"/>
    </source>
</evidence>
<name>A0A5D2AQN4_GOSDA</name>
<evidence type="ECO:0000256" key="9">
    <source>
        <dbReference type="ARBA" id="ARBA00023136"/>
    </source>
</evidence>
<protein>
    <recommendedName>
        <fullName evidence="12">Leucine-rich repeat-containing N-terminal plant-type domain-containing protein</fullName>
    </recommendedName>
</protein>
<keyword evidence="14" id="KW-1185">Reference proteome</keyword>
<keyword evidence="7" id="KW-0677">Repeat</keyword>
<evidence type="ECO:0000256" key="6">
    <source>
        <dbReference type="ARBA" id="ARBA00022729"/>
    </source>
</evidence>
<dbReference type="InterPro" id="IPR001611">
    <property type="entry name" value="Leu-rich_rpt"/>
</dbReference>
<keyword evidence="6" id="KW-0732">Signal</keyword>
<comment type="similarity">
    <text evidence="2">Belongs to the RLP family.</text>
</comment>
<comment type="subcellular location">
    <subcellularLocation>
        <location evidence="1">Cell membrane</location>
        <topology evidence="1">Single-pass type I membrane protein</topology>
    </subcellularLocation>
</comment>
<keyword evidence="3" id="KW-1003">Cell membrane</keyword>
<sequence length="828" mass="90991">MKTTPPTPPTSLSSLCMVMDNSKKLGTIVFLELFCLGCLVISICNAISDVACIESERQALLRFKQNLTDPSDQLASWSNGGNCCDWTGLVCDNLTGHVIELHLGNLHNPTEDTGFPGEPFEWSRLSGKVVSSLLDLKHLQYLDLSGNNFGGQIPGFLGSLHNLRYLNLSNAGFEGSVPPQLGNLTHLQYLDLHDTLSTYLYAENLQWLTYLTKLKSLDLSGVTLSKASHWLEVTNALPSLIALSLSNCDLDPVPPLKNVNFSSLGALDLSYNTFSNSISSWIFTLTSLVSLDLSHNSFQGQFPDGLRNMTSLTYLSLSSNGFNSSIPNCLYSLNHLQHLNLGSNNFQGTISEGVGNLTSAISLVFAYNKLEVAALRSLGKLCSLRILVLSGLKLSQDISDVLKSLSGCLSDRLESLILVNCQLSGHQLGQFKNLVDLYITNNSILGPIPDSLRTLTSLRERRFGQLRKLEVLWIGKNMLEGVVSEAHFSNVTTLRLLQASGNRLSLKVSPDWVPPFQLSVIALSSWNLGPRFPNWLRIIDTTPDWFWNLSSQFFYMNLSHNQIQGRVAGILNTNPPLGYASSIDLSSNFFQGPLPYLSNNSFSGSISPLLCCKMEEPKSLGTLRLAYNHLSGPIPDCWMSWPNIFSMDLKNNNLSGSLPSSMGSLSFLQSLHLRKNNLSGVLPPSLQNCSSLLALDLGENKFEGNIPNWIGERLSRIMILGLRSNDFQGDIPHELCALGSLTILDLAHNNLSGNIPECFNNFSSMASVRNSSDLISYSFGHFKNSIETTLVVIKGILLEYSTTLPSKSNSCVQKLNSSIHTKTIYDTN</sequence>
<dbReference type="Pfam" id="PF13855">
    <property type="entry name" value="LRR_8"/>
    <property type="match status" value="1"/>
</dbReference>
<dbReference type="FunFam" id="3.80.10.10:FF:000041">
    <property type="entry name" value="LRR receptor-like serine/threonine-protein kinase ERECTA"/>
    <property type="match status" value="1"/>
</dbReference>
<reference evidence="13 14" key="1">
    <citation type="submission" date="2019-06" db="EMBL/GenBank/DDBJ databases">
        <title>WGS assembly of Gossypium darwinii.</title>
        <authorList>
            <person name="Chen Z.J."/>
            <person name="Sreedasyam A."/>
            <person name="Ando A."/>
            <person name="Song Q."/>
            <person name="De L."/>
            <person name="Hulse-Kemp A."/>
            <person name="Ding M."/>
            <person name="Ye W."/>
            <person name="Kirkbride R."/>
            <person name="Jenkins J."/>
            <person name="Plott C."/>
            <person name="Lovell J."/>
            <person name="Lin Y.-M."/>
            <person name="Vaughn R."/>
            <person name="Liu B."/>
            <person name="Li W."/>
            <person name="Simpson S."/>
            <person name="Scheffler B."/>
            <person name="Saski C."/>
            <person name="Grover C."/>
            <person name="Hu G."/>
            <person name="Conover J."/>
            <person name="Carlson J."/>
            <person name="Shu S."/>
            <person name="Boston L."/>
            <person name="Williams M."/>
            <person name="Peterson D."/>
            <person name="Mcgee K."/>
            <person name="Jones D."/>
            <person name="Wendel J."/>
            <person name="Stelly D."/>
            <person name="Grimwood J."/>
            <person name="Schmutz J."/>
        </authorList>
    </citation>
    <scope>NUCLEOTIDE SEQUENCE [LARGE SCALE GENOMIC DNA]</scope>
    <source>
        <strain evidence="13">1808015.09</strain>
    </source>
</reference>
<dbReference type="Gene3D" id="3.80.10.10">
    <property type="entry name" value="Ribonuclease Inhibitor"/>
    <property type="match status" value="3"/>
</dbReference>
<dbReference type="InterPro" id="IPR046956">
    <property type="entry name" value="RLP23-like"/>
</dbReference>
<keyword evidence="11" id="KW-0325">Glycoprotein</keyword>
<dbReference type="InterPro" id="IPR032675">
    <property type="entry name" value="LRR_dom_sf"/>
</dbReference>
<evidence type="ECO:0000259" key="12">
    <source>
        <dbReference type="Pfam" id="PF08263"/>
    </source>
</evidence>
<dbReference type="SUPFAM" id="SSF52047">
    <property type="entry name" value="RNI-like"/>
    <property type="match status" value="2"/>
</dbReference>
<evidence type="ECO:0000256" key="5">
    <source>
        <dbReference type="ARBA" id="ARBA00022692"/>
    </source>
</evidence>
<evidence type="ECO:0000256" key="2">
    <source>
        <dbReference type="ARBA" id="ARBA00009592"/>
    </source>
</evidence>
<evidence type="ECO:0000256" key="1">
    <source>
        <dbReference type="ARBA" id="ARBA00004251"/>
    </source>
</evidence>
<dbReference type="InterPro" id="IPR013210">
    <property type="entry name" value="LRR_N_plant-typ"/>
</dbReference>
<evidence type="ECO:0000313" key="13">
    <source>
        <dbReference type="EMBL" id="TYG47177.1"/>
    </source>
</evidence>
<keyword evidence="8" id="KW-1133">Transmembrane helix</keyword>
<dbReference type="SMART" id="SM00369">
    <property type="entry name" value="LRR_TYP"/>
    <property type="match status" value="7"/>
</dbReference>
<accession>A0A5D2AQN4</accession>
<dbReference type="EMBL" id="CM017711">
    <property type="protein sequence ID" value="TYG47177.1"/>
    <property type="molecule type" value="Genomic_DNA"/>
</dbReference>